<dbReference type="InterPro" id="IPR036846">
    <property type="entry name" value="GM2-AP_sf"/>
</dbReference>
<dbReference type="Proteomes" id="UP000183832">
    <property type="component" value="Unassembled WGS sequence"/>
</dbReference>
<gene>
    <name evidence="2" type="ORF">CLUMA_CG001806</name>
</gene>
<reference evidence="2 3" key="1">
    <citation type="submission" date="2015-04" db="EMBL/GenBank/DDBJ databases">
        <authorList>
            <person name="Syromyatnikov M.Y."/>
            <person name="Popov V.N."/>
        </authorList>
    </citation>
    <scope>NUCLEOTIDE SEQUENCE [LARGE SCALE GENOMIC DNA]</scope>
</reference>
<proteinExistence type="predicted"/>
<dbReference type="AlphaFoldDB" id="A0A1J1HKT4"/>
<organism evidence="2 3">
    <name type="scientific">Clunio marinus</name>
    <dbReference type="NCBI Taxonomy" id="568069"/>
    <lineage>
        <taxon>Eukaryota</taxon>
        <taxon>Metazoa</taxon>
        <taxon>Ecdysozoa</taxon>
        <taxon>Arthropoda</taxon>
        <taxon>Hexapoda</taxon>
        <taxon>Insecta</taxon>
        <taxon>Pterygota</taxon>
        <taxon>Neoptera</taxon>
        <taxon>Endopterygota</taxon>
        <taxon>Diptera</taxon>
        <taxon>Nematocera</taxon>
        <taxon>Chironomoidea</taxon>
        <taxon>Chironomidae</taxon>
        <taxon>Clunio</taxon>
    </lineage>
</organism>
<dbReference type="STRING" id="568069.A0A1J1HKT4"/>
<evidence type="ECO:0000313" key="3">
    <source>
        <dbReference type="Proteomes" id="UP000183832"/>
    </source>
</evidence>
<protein>
    <submittedName>
        <fullName evidence="2">CLUMA_CG001806, isoform A</fullName>
    </submittedName>
</protein>
<evidence type="ECO:0000313" key="2">
    <source>
        <dbReference type="EMBL" id="CRK88020.1"/>
    </source>
</evidence>
<keyword evidence="1" id="KW-0732">Signal</keyword>
<dbReference type="EMBL" id="CVRI01000006">
    <property type="protein sequence ID" value="CRK88020.1"/>
    <property type="molecule type" value="Genomic_DNA"/>
</dbReference>
<accession>A0A1J1HKT4</accession>
<keyword evidence="3" id="KW-1185">Reference proteome</keyword>
<name>A0A1J1HKT4_9DIPT</name>
<evidence type="ECO:0000256" key="1">
    <source>
        <dbReference type="ARBA" id="ARBA00022729"/>
    </source>
</evidence>
<dbReference type="OrthoDB" id="7719291at2759"/>
<sequence>MKSCKHLQKDRQMKLFVLIFFVTKFAENADHFFFVPYKRPVRKFYPLKWENCPVKTPAKAFLKVPSLVVNTLNISGLIIVDEEIVGDLSFSVEANKCSLNMTACEKYPIVSLRNFCQRFNEKDKVYSAIFDNIQPRIQCPIKPGNYTISPATLDLSIFNLVPLDGFVWVTTFKFISISENEEEFNGSNDMKTNKLKDFN</sequence>
<dbReference type="Gene3D" id="2.70.220.10">
    <property type="entry name" value="Ganglioside GM2 activator"/>
    <property type="match status" value="1"/>
</dbReference>